<protein>
    <submittedName>
        <fullName evidence="1">Uncharacterized protein</fullName>
    </submittedName>
</protein>
<evidence type="ECO:0000313" key="1">
    <source>
        <dbReference type="EMBL" id="KAF9444050.1"/>
    </source>
</evidence>
<dbReference type="Proteomes" id="UP000807342">
    <property type="component" value="Unassembled WGS sequence"/>
</dbReference>
<reference evidence="1" key="1">
    <citation type="submission" date="2020-11" db="EMBL/GenBank/DDBJ databases">
        <authorList>
            <consortium name="DOE Joint Genome Institute"/>
            <person name="Ahrendt S."/>
            <person name="Riley R."/>
            <person name="Andreopoulos W."/>
            <person name="Labutti K."/>
            <person name="Pangilinan J."/>
            <person name="Ruiz-Duenas F.J."/>
            <person name="Barrasa J.M."/>
            <person name="Sanchez-Garcia M."/>
            <person name="Camarero S."/>
            <person name="Miyauchi S."/>
            <person name="Serrano A."/>
            <person name="Linde D."/>
            <person name="Babiker R."/>
            <person name="Drula E."/>
            <person name="Ayuso-Fernandez I."/>
            <person name="Pacheco R."/>
            <person name="Padilla G."/>
            <person name="Ferreira P."/>
            <person name="Barriuso J."/>
            <person name="Kellner H."/>
            <person name="Castanera R."/>
            <person name="Alfaro M."/>
            <person name="Ramirez L."/>
            <person name="Pisabarro A.G."/>
            <person name="Kuo A."/>
            <person name="Tritt A."/>
            <person name="Lipzen A."/>
            <person name="He G."/>
            <person name="Yan M."/>
            <person name="Ng V."/>
            <person name="Cullen D."/>
            <person name="Martin F."/>
            <person name="Rosso M.-N."/>
            <person name="Henrissat B."/>
            <person name="Hibbett D."/>
            <person name="Martinez A.T."/>
            <person name="Grigoriev I.V."/>
        </authorList>
    </citation>
    <scope>NUCLEOTIDE SEQUENCE</scope>
    <source>
        <strain evidence="1">MF-IS2</strain>
    </source>
</reference>
<gene>
    <name evidence="1" type="ORF">P691DRAFT_763731</name>
</gene>
<evidence type="ECO:0000313" key="2">
    <source>
        <dbReference type="Proteomes" id="UP000807342"/>
    </source>
</evidence>
<name>A0A9P5X6H0_9AGAR</name>
<dbReference type="OrthoDB" id="2669721at2759"/>
<keyword evidence="2" id="KW-1185">Reference proteome</keyword>
<sequence>MAMNYRQEFLASMPLLGSRTYTDIFSGDWYQQCLASGTLNDDDVLLMFSVDGAQLYEHKASDCWIYIWVILDLSPDQRYKKYHVIPGGFIPGPGKLKNLDSFLFPGLFHIAALQCEGFCVYNALTRKILNKRPLIALASADAPGMAQISGYVGHNGAKGCRKMCKLPGCRKDKKGTYYPLCQKPENYSVDNCSHGDISLHTWPVQFLQHQYNEDVLAVMNCHTLAKYNKTRRATGIVKPSIFSGIQTVFGAPGIFPLDSMHLLALNVLDLLLSLWHGTLKAGTGDDKETWDWAVLKDKDIWEEHGTLVQGFQKHLPSEYDCPPRNPAEKINSSYKAAEYLTYIYGYLPLLL</sequence>
<dbReference type="AlphaFoldDB" id="A0A9P5X6H0"/>
<organism evidence="1 2">
    <name type="scientific">Macrolepiota fuliginosa MF-IS2</name>
    <dbReference type="NCBI Taxonomy" id="1400762"/>
    <lineage>
        <taxon>Eukaryota</taxon>
        <taxon>Fungi</taxon>
        <taxon>Dikarya</taxon>
        <taxon>Basidiomycota</taxon>
        <taxon>Agaricomycotina</taxon>
        <taxon>Agaricomycetes</taxon>
        <taxon>Agaricomycetidae</taxon>
        <taxon>Agaricales</taxon>
        <taxon>Agaricineae</taxon>
        <taxon>Agaricaceae</taxon>
        <taxon>Macrolepiota</taxon>
    </lineage>
</organism>
<dbReference type="EMBL" id="MU151410">
    <property type="protein sequence ID" value="KAF9444050.1"/>
    <property type="molecule type" value="Genomic_DNA"/>
</dbReference>
<accession>A0A9P5X6H0</accession>
<proteinExistence type="predicted"/>
<comment type="caution">
    <text evidence="1">The sequence shown here is derived from an EMBL/GenBank/DDBJ whole genome shotgun (WGS) entry which is preliminary data.</text>
</comment>